<evidence type="ECO:0000313" key="2">
    <source>
        <dbReference type="Proteomes" id="UP001066276"/>
    </source>
</evidence>
<keyword evidence="2" id="KW-1185">Reference proteome</keyword>
<name>A0AAV7V0Y7_PLEWA</name>
<gene>
    <name evidence="1" type="ORF">NDU88_002888</name>
</gene>
<proteinExistence type="predicted"/>
<organism evidence="1 2">
    <name type="scientific">Pleurodeles waltl</name>
    <name type="common">Iberian ribbed newt</name>
    <dbReference type="NCBI Taxonomy" id="8319"/>
    <lineage>
        <taxon>Eukaryota</taxon>
        <taxon>Metazoa</taxon>
        <taxon>Chordata</taxon>
        <taxon>Craniata</taxon>
        <taxon>Vertebrata</taxon>
        <taxon>Euteleostomi</taxon>
        <taxon>Amphibia</taxon>
        <taxon>Batrachia</taxon>
        <taxon>Caudata</taxon>
        <taxon>Salamandroidea</taxon>
        <taxon>Salamandridae</taxon>
        <taxon>Pleurodelinae</taxon>
        <taxon>Pleurodeles</taxon>
    </lineage>
</organism>
<dbReference type="AlphaFoldDB" id="A0AAV7V0Y7"/>
<dbReference type="EMBL" id="JANPWB010000004">
    <property type="protein sequence ID" value="KAJ1193592.1"/>
    <property type="molecule type" value="Genomic_DNA"/>
</dbReference>
<protein>
    <submittedName>
        <fullName evidence="1">Uncharacterized protein</fullName>
    </submittedName>
</protein>
<dbReference type="Proteomes" id="UP001066276">
    <property type="component" value="Chromosome 2_2"/>
</dbReference>
<reference evidence="1" key="1">
    <citation type="journal article" date="2022" name="bioRxiv">
        <title>Sequencing and chromosome-scale assembly of the giantPleurodeles waltlgenome.</title>
        <authorList>
            <person name="Brown T."/>
            <person name="Elewa A."/>
            <person name="Iarovenko S."/>
            <person name="Subramanian E."/>
            <person name="Araus A.J."/>
            <person name="Petzold A."/>
            <person name="Susuki M."/>
            <person name="Suzuki K.-i.T."/>
            <person name="Hayashi T."/>
            <person name="Toyoda A."/>
            <person name="Oliveira C."/>
            <person name="Osipova E."/>
            <person name="Leigh N.D."/>
            <person name="Simon A."/>
            <person name="Yun M.H."/>
        </authorList>
    </citation>
    <scope>NUCLEOTIDE SEQUENCE</scope>
    <source>
        <strain evidence="1">20211129_DDA</strain>
        <tissue evidence="1">Liver</tissue>
    </source>
</reference>
<comment type="caution">
    <text evidence="1">The sequence shown here is derived from an EMBL/GenBank/DDBJ whole genome shotgun (WGS) entry which is preliminary data.</text>
</comment>
<sequence length="85" mass="9317">MLTVSRAATRCIRQACFIASNQEQLSEPKFMMATLTLTLTGADEPHHHSSVFYWCHILTLRVAGQICQSCEVAAFATAVSVVGRC</sequence>
<accession>A0AAV7V0Y7</accession>
<evidence type="ECO:0000313" key="1">
    <source>
        <dbReference type="EMBL" id="KAJ1193592.1"/>
    </source>
</evidence>